<keyword evidence="2" id="KW-0732">Signal</keyword>
<feature type="signal peptide" evidence="2">
    <location>
        <begin position="1"/>
        <end position="23"/>
    </location>
</feature>
<gene>
    <name evidence="3" type="ORF">H8709_08235</name>
</gene>
<evidence type="ECO:0000313" key="4">
    <source>
        <dbReference type="Proteomes" id="UP000660861"/>
    </source>
</evidence>
<evidence type="ECO:0008006" key="5">
    <source>
        <dbReference type="Google" id="ProtNLM"/>
    </source>
</evidence>
<evidence type="ECO:0000256" key="1">
    <source>
        <dbReference type="SAM" id="Phobius"/>
    </source>
</evidence>
<proteinExistence type="predicted"/>
<sequence>MKKVLALVLAVVMCIGMASVAFGITTTEKVNHFTVMDANGEISAVDAEGTVQYVAGDTFYVIPYATADGDSNFEITKAEVKQGSTTVYTPAFFFDDEGNQANNVWMVQMKTKDIAAVKEYDTVLHVEGKLEDGTVIKGDLTLVVKDTDMITENDINRARIDDADVATNGRYVVSADAFKAIKSGETFKFPYAGYTLTVGAGIKNALNFRASVEKIDAIVEKYGEDKVLGVIDFKDKNDLPVEIGVDMECTEYSNTHKTNVAYVYRVEGDKLVLVTDKATYDAARETVSFKTNKLGTLVISAEPLTDAKAETTSNKANPGTGANDVVGLAVAGAVVAMAAGFVALKK</sequence>
<evidence type="ECO:0000256" key="2">
    <source>
        <dbReference type="SAM" id="SignalP"/>
    </source>
</evidence>
<feature type="chain" id="PRO_5037839570" description="Gram-positive cocci surface proteins LPxTG domain-containing protein" evidence="2">
    <location>
        <begin position="24"/>
        <end position="346"/>
    </location>
</feature>
<dbReference type="AlphaFoldDB" id="A0A926EE83"/>
<dbReference type="RefSeq" id="WP_262397908.1">
    <property type="nucleotide sequence ID" value="NZ_JACRTC010000005.1"/>
</dbReference>
<dbReference type="EMBL" id="JACRTC010000005">
    <property type="protein sequence ID" value="MBC8570814.1"/>
    <property type="molecule type" value="Genomic_DNA"/>
</dbReference>
<name>A0A926EE83_9FIRM</name>
<keyword evidence="1" id="KW-1133">Transmembrane helix</keyword>
<accession>A0A926EE83</accession>
<protein>
    <recommendedName>
        <fullName evidence="5">Gram-positive cocci surface proteins LPxTG domain-containing protein</fullName>
    </recommendedName>
</protein>
<comment type="caution">
    <text evidence="3">The sequence shown here is derived from an EMBL/GenBank/DDBJ whole genome shotgun (WGS) entry which is preliminary data.</text>
</comment>
<evidence type="ECO:0000313" key="3">
    <source>
        <dbReference type="EMBL" id="MBC8570814.1"/>
    </source>
</evidence>
<keyword evidence="4" id="KW-1185">Reference proteome</keyword>
<reference evidence="3" key="1">
    <citation type="submission" date="2020-08" db="EMBL/GenBank/DDBJ databases">
        <title>Genome public.</title>
        <authorList>
            <person name="Liu C."/>
            <person name="Sun Q."/>
        </authorList>
    </citation>
    <scope>NUCLEOTIDE SEQUENCE</scope>
    <source>
        <strain evidence="3">NSJ-54</strain>
    </source>
</reference>
<keyword evidence="1" id="KW-0472">Membrane</keyword>
<dbReference type="Proteomes" id="UP000660861">
    <property type="component" value="Unassembled WGS sequence"/>
</dbReference>
<organism evidence="3 4">
    <name type="scientific">Zongyangia hominis</name>
    <dbReference type="NCBI Taxonomy" id="2763677"/>
    <lineage>
        <taxon>Bacteria</taxon>
        <taxon>Bacillati</taxon>
        <taxon>Bacillota</taxon>
        <taxon>Clostridia</taxon>
        <taxon>Eubacteriales</taxon>
        <taxon>Oscillospiraceae</taxon>
        <taxon>Zongyangia</taxon>
    </lineage>
</organism>
<keyword evidence="1" id="KW-0812">Transmembrane</keyword>
<feature type="transmembrane region" description="Helical" evidence="1">
    <location>
        <begin position="325"/>
        <end position="344"/>
    </location>
</feature>